<dbReference type="InterPro" id="IPR041426">
    <property type="entry name" value="Mos1_HTH"/>
</dbReference>
<evidence type="ECO:0000259" key="1">
    <source>
        <dbReference type="Pfam" id="PF17906"/>
    </source>
</evidence>
<feature type="domain" description="Mos1 transposase HTH" evidence="1">
    <location>
        <begin position="84"/>
        <end position="133"/>
    </location>
</feature>
<dbReference type="GO" id="GO:0006303">
    <property type="term" value="P:double-strand break repair via nonhomologous end joining"/>
    <property type="evidence" value="ECO:0007669"/>
    <property type="project" value="TreeGrafter"/>
</dbReference>
<dbReference type="GO" id="GO:0031297">
    <property type="term" value="P:replication fork processing"/>
    <property type="evidence" value="ECO:0007669"/>
    <property type="project" value="TreeGrafter"/>
</dbReference>
<sequence length="165" mass="19221">MVNNDGDKLEHNEKINSVCERREYVDINKCVNNSKLLMCDSVSSKVENILKQVCEYLPYSDAESLKINTSTKTLITNYQIKNWKKQIRAILLYEFKMGCKVAEIVRNINQAFSWETVKESTARHWFRRFRNGDESLEEEESHGHPLAIDDNLLRAIVEADPHKTT</sequence>
<dbReference type="PANTHER" id="PTHR46060:SF2">
    <property type="entry name" value="HISTONE-LYSINE N-METHYLTRANSFERASE SETMAR"/>
    <property type="match status" value="1"/>
</dbReference>
<dbReference type="GO" id="GO:0005634">
    <property type="term" value="C:nucleus"/>
    <property type="evidence" value="ECO:0007669"/>
    <property type="project" value="TreeGrafter"/>
</dbReference>
<dbReference type="Proteomes" id="UP000095283">
    <property type="component" value="Unplaced"/>
</dbReference>
<dbReference type="GO" id="GO:0046975">
    <property type="term" value="F:histone H3K36 methyltransferase activity"/>
    <property type="evidence" value="ECO:0007669"/>
    <property type="project" value="TreeGrafter"/>
</dbReference>
<accession>A0A1I7X5U8</accession>
<evidence type="ECO:0000313" key="3">
    <source>
        <dbReference type="WBParaSite" id="Hba_12766"/>
    </source>
</evidence>
<organism evidence="2 3">
    <name type="scientific">Heterorhabditis bacteriophora</name>
    <name type="common">Entomopathogenic nematode worm</name>
    <dbReference type="NCBI Taxonomy" id="37862"/>
    <lineage>
        <taxon>Eukaryota</taxon>
        <taxon>Metazoa</taxon>
        <taxon>Ecdysozoa</taxon>
        <taxon>Nematoda</taxon>
        <taxon>Chromadorea</taxon>
        <taxon>Rhabditida</taxon>
        <taxon>Rhabditina</taxon>
        <taxon>Rhabditomorpha</taxon>
        <taxon>Strongyloidea</taxon>
        <taxon>Heterorhabditidae</taxon>
        <taxon>Heterorhabditis</taxon>
    </lineage>
</organism>
<dbReference type="GO" id="GO:0000014">
    <property type="term" value="F:single-stranded DNA endodeoxyribonuclease activity"/>
    <property type="evidence" value="ECO:0007669"/>
    <property type="project" value="TreeGrafter"/>
</dbReference>
<name>A0A1I7X5U8_HETBA</name>
<proteinExistence type="predicted"/>
<reference evidence="3" key="1">
    <citation type="submission" date="2016-11" db="UniProtKB">
        <authorList>
            <consortium name="WormBaseParasite"/>
        </authorList>
    </citation>
    <scope>IDENTIFICATION</scope>
</reference>
<dbReference type="Pfam" id="PF17906">
    <property type="entry name" value="HTH_48"/>
    <property type="match status" value="1"/>
</dbReference>
<dbReference type="Gene3D" id="1.10.10.1450">
    <property type="match status" value="1"/>
</dbReference>
<dbReference type="GO" id="GO:0035861">
    <property type="term" value="C:site of double-strand break"/>
    <property type="evidence" value="ECO:0007669"/>
    <property type="project" value="TreeGrafter"/>
</dbReference>
<keyword evidence="2" id="KW-1185">Reference proteome</keyword>
<dbReference type="GO" id="GO:0003690">
    <property type="term" value="F:double-stranded DNA binding"/>
    <property type="evidence" value="ECO:0007669"/>
    <property type="project" value="TreeGrafter"/>
</dbReference>
<dbReference type="InterPro" id="IPR052709">
    <property type="entry name" value="Transposase-MT_Hybrid"/>
</dbReference>
<dbReference type="GO" id="GO:0000729">
    <property type="term" value="P:DNA double-strand break processing"/>
    <property type="evidence" value="ECO:0007669"/>
    <property type="project" value="TreeGrafter"/>
</dbReference>
<dbReference type="AlphaFoldDB" id="A0A1I7X5U8"/>
<dbReference type="GO" id="GO:0003697">
    <property type="term" value="F:single-stranded DNA binding"/>
    <property type="evidence" value="ECO:0007669"/>
    <property type="project" value="TreeGrafter"/>
</dbReference>
<dbReference type="PANTHER" id="PTHR46060">
    <property type="entry name" value="MARINER MOS1 TRANSPOSASE-LIKE PROTEIN"/>
    <property type="match status" value="1"/>
</dbReference>
<dbReference type="GO" id="GO:0044774">
    <property type="term" value="P:mitotic DNA integrity checkpoint signaling"/>
    <property type="evidence" value="ECO:0007669"/>
    <property type="project" value="TreeGrafter"/>
</dbReference>
<dbReference type="WBParaSite" id="Hba_12766">
    <property type="protein sequence ID" value="Hba_12766"/>
    <property type="gene ID" value="Hba_12766"/>
</dbReference>
<protein>
    <submittedName>
        <fullName evidence="3">HTH_48 domain-containing protein</fullName>
    </submittedName>
</protein>
<dbReference type="GO" id="GO:0042800">
    <property type="term" value="F:histone H3K4 methyltransferase activity"/>
    <property type="evidence" value="ECO:0007669"/>
    <property type="project" value="TreeGrafter"/>
</dbReference>
<evidence type="ECO:0000313" key="2">
    <source>
        <dbReference type="Proteomes" id="UP000095283"/>
    </source>
</evidence>
<dbReference type="GO" id="GO:0000793">
    <property type="term" value="C:condensed chromosome"/>
    <property type="evidence" value="ECO:0007669"/>
    <property type="project" value="TreeGrafter"/>
</dbReference>
<dbReference type="GO" id="GO:0044547">
    <property type="term" value="F:DNA topoisomerase binding"/>
    <property type="evidence" value="ECO:0007669"/>
    <property type="project" value="TreeGrafter"/>
</dbReference>
<dbReference type="GO" id="GO:0015074">
    <property type="term" value="P:DNA integration"/>
    <property type="evidence" value="ECO:0007669"/>
    <property type="project" value="TreeGrafter"/>
</dbReference>